<dbReference type="SUPFAM" id="SSF144232">
    <property type="entry name" value="HIT/MYND zinc finger-like"/>
    <property type="match status" value="1"/>
</dbReference>
<dbReference type="AlphaFoldDB" id="A0A5B6YGC7"/>
<dbReference type="EMBL" id="GHES01000261">
    <property type="protein sequence ID" value="MPA30820.1"/>
    <property type="molecule type" value="Transcribed_RNA"/>
</dbReference>
<dbReference type="InterPro" id="IPR039646">
    <property type="entry name" value="ZNHIT2"/>
</dbReference>
<gene>
    <name evidence="4" type="ORF">Din_000261</name>
</gene>
<evidence type="ECO:0000313" key="4">
    <source>
        <dbReference type="EMBL" id="MPA30820.1"/>
    </source>
</evidence>
<keyword evidence="1" id="KW-0862">Zinc</keyword>
<keyword evidence="1" id="KW-0479">Metal-binding</keyword>
<evidence type="ECO:0000256" key="1">
    <source>
        <dbReference type="PROSITE-ProRule" id="PRU00453"/>
    </source>
</evidence>
<proteinExistence type="predicted"/>
<dbReference type="CDD" id="cd23024">
    <property type="entry name" value="zf-HIT_ZNHIT2-3"/>
    <property type="match status" value="1"/>
</dbReference>
<evidence type="ECO:0000259" key="3">
    <source>
        <dbReference type="PROSITE" id="PS51083"/>
    </source>
</evidence>
<dbReference type="GO" id="GO:0008270">
    <property type="term" value="F:zinc ion binding"/>
    <property type="evidence" value="ECO:0007669"/>
    <property type="project" value="UniProtKB-UniRule"/>
</dbReference>
<dbReference type="InterPro" id="IPR007009">
    <property type="entry name" value="Shq1_C"/>
</dbReference>
<dbReference type="Gene3D" id="3.30.60.190">
    <property type="match status" value="1"/>
</dbReference>
<accession>A0A5B6YGC7</accession>
<name>A0A5B6YGC7_DAVIN</name>
<protein>
    <submittedName>
        <fullName evidence="4">Putative zinc finger HIT domain-containing protein 2 isoform X1</fullName>
    </submittedName>
</protein>
<feature type="region of interest" description="Disordered" evidence="2">
    <location>
        <begin position="181"/>
        <end position="209"/>
    </location>
</feature>
<dbReference type="PROSITE" id="PS51083">
    <property type="entry name" value="ZF_HIT"/>
    <property type="match status" value="1"/>
</dbReference>
<dbReference type="PANTHER" id="PTHR15555:SF0">
    <property type="entry name" value="ZINC FINGER HIT DOMAIN-CONTAINING PROTEIN 2"/>
    <property type="match status" value="1"/>
</dbReference>
<dbReference type="PANTHER" id="PTHR15555">
    <property type="entry name" value="ZINC FINGER HIT DOMAIN CONTAINING PROTEIN 2 PROTEIN FON -RELATED"/>
    <property type="match status" value="1"/>
</dbReference>
<feature type="domain" description="HIT-type" evidence="3">
    <location>
        <begin position="25"/>
        <end position="57"/>
    </location>
</feature>
<dbReference type="Pfam" id="PF04438">
    <property type="entry name" value="zf-HIT"/>
    <property type="match status" value="1"/>
</dbReference>
<reference evidence="4" key="1">
    <citation type="submission" date="2019-08" db="EMBL/GenBank/DDBJ databases">
        <title>Reference gene set and small RNA set construction with multiple tissues from Davidia involucrata Baill.</title>
        <authorList>
            <person name="Yang H."/>
            <person name="Zhou C."/>
            <person name="Li G."/>
            <person name="Wang J."/>
            <person name="Gao P."/>
            <person name="Wang M."/>
            <person name="Wang R."/>
            <person name="Zhao Y."/>
        </authorList>
    </citation>
    <scope>NUCLEOTIDE SEQUENCE</scope>
    <source>
        <tissue evidence="4">Mixed with DoveR01_LX</tissue>
    </source>
</reference>
<dbReference type="Pfam" id="PF04925">
    <property type="entry name" value="SHQ1"/>
    <property type="match status" value="1"/>
</dbReference>
<dbReference type="InterPro" id="IPR007529">
    <property type="entry name" value="Znf_HIT"/>
</dbReference>
<organism evidence="4">
    <name type="scientific">Davidia involucrata</name>
    <name type="common">Dove tree</name>
    <dbReference type="NCBI Taxonomy" id="16924"/>
    <lineage>
        <taxon>Eukaryota</taxon>
        <taxon>Viridiplantae</taxon>
        <taxon>Streptophyta</taxon>
        <taxon>Embryophyta</taxon>
        <taxon>Tracheophyta</taxon>
        <taxon>Spermatophyta</taxon>
        <taxon>Magnoliopsida</taxon>
        <taxon>eudicotyledons</taxon>
        <taxon>Gunneridae</taxon>
        <taxon>Pentapetalae</taxon>
        <taxon>asterids</taxon>
        <taxon>Cornales</taxon>
        <taxon>Nyssaceae</taxon>
        <taxon>Davidia</taxon>
    </lineage>
</organism>
<keyword evidence="1" id="KW-0863">Zinc-finger</keyword>
<sequence length="414" mass="46320">MGERIITSEAPSISSHLNPSSRFICLVCQKQFSKYTCPRCNTRYCSLQCYKSHGLRCTESFMRENVVEELRQLQPDDETKQKMLDILKRFHSEEDMNSMDEDDSTSSEETIRKILSGGQISYDDLSAEGKKHFQRAVASGELSKLIEPWDPWWLKPSARTISLSQEGTQLIQPLVKQETVISPQDDTESDQLHDIPRGPETPLPPVRKLSSTEPSPLLAVSLVDIIYSYCFTLRLYNGDWQSDAVGSAMVILSLSSVLGQGGQPETVLEAVSQCLEQTCSPAFRDMGGLQFGFGLLDDVISLLYLGGSAIVCLLCDLWRFIQAAERELKLEKPKRLKRVEIGSKLRLAERKIFYMMCWVHEQPGEAWSSLAAIVRVEKDSAMDCGGNGSGTSTMEDKATMGKILIEEIQRAAVL</sequence>
<evidence type="ECO:0000256" key="2">
    <source>
        <dbReference type="SAM" id="MobiDB-lite"/>
    </source>
</evidence>